<gene>
    <name evidence="1" type="ORF">F2Q68_00033165</name>
</gene>
<dbReference type="Proteomes" id="UP000712281">
    <property type="component" value="Unassembled WGS sequence"/>
</dbReference>
<comment type="caution">
    <text evidence="1">The sequence shown here is derived from an EMBL/GenBank/DDBJ whole genome shotgun (WGS) entry which is preliminary data.</text>
</comment>
<name>A0A8S9G669_BRACR</name>
<evidence type="ECO:0000313" key="2">
    <source>
        <dbReference type="Proteomes" id="UP000712281"/>
    </source>
</evidence>
<reference evidence="1" key="1">
    <citation type="submission" date="2019-12" db="EMBL/GenBank/DDBJ databases">
        <title>Genome sequencing and annotation of Brassica cretica.</title>
        <authorList>
            <person name="Studholme D.J."/>
            <person name="Sarris P.F."/>
        </authorList>
    </citation>
    <scope>NUCLEOTIDE SEQUENCE</scope>
    <source>
        <strain evidence="1">PFS-001/15</strain>
        <tissue evidence="1">Leaf</tissue>
    </source>
</reference>
<evidence type="ECO:0000313" key="1">
    <source>
        <dbReference type="EMBL" id="KAF2540814.1"/>
    </source>
</evidence>
<sequence>MRSFIHYQWKLIHTDTNLRQDKHSLTEVKTPPHKREEEEDFTAADLPPWWAVLVTAATPVSASLALSQAVCACPMDVAYPPWCGLGVFCGCFGAWIPLVSVNWGVAIKETSVVVAGGVSVWRVGSSDESGAICQVEDLLMVRCSFLEQCRCLYPELGFASPVLFLQMRSEDTLVATGFSPVKRSDLRCVVLCPAVCGGWTCFGSLVWLSSSQVSVVCPYWRPILVSFGCLLVSIRWF</sequence>
<dbReference type="EMBL" id="QGKW02002005">
    <property type="protein sequence ID" value="KAF2540814.1"/>
    <property type="molecule type" value="Genomic_DNA"/>
</dbReference>
<dbReference type="AlphaFoldDB" id="A0A8S9G669"/>
<protein>
    <submittedName>
        <fullName evidence="1">Uncharacterized protein</fullName>
    </submittedName>
</protein>
<organism evidence="1 2">
    <name type="scientific">Brassica cretica</name>
    <name type="common">Mustard</name>
    <dbReference type="NCBI Taxonomy" id="69181"/>
    <lineage>
        <taxon>Eukaryota</taxon>
        <taxon>Viridiplantae</taxon>
        <taxon>Streptophyta</taxon>
        <taxon>Embryophyta</taxon>
        <taxon>Tracheophyta</taxon>
        <taxon>Spermatophyta</taxon>
        <taxon>Magnoliopsida</taxon>
        <taxon>eudicotyledons</taxon>
        <taxon>Gunneridae</taxon>
        <taxon>Pentapetalae</taxon>
        <taxon>rosids</taxon>
        <taxon>malvids</taxon>
        <taxon>Brassicales</taxon>
        <taxon>Brassicaceae</taxon>
        <taxon>Brassiceae</taxon>
        <taxon>Brassica</taxon>
    </lineage>
</organism>
<proteinExistence type="predicted"/>
<accession>A0A8S9G669</accession>